<dbReference type="GeneID" id="63723738"/>
<name>A0A1L9PIG3_ASPVE</name>
<sequence>MERAYRVIDLVQAHAVDTNGMEVSISEFGFLGSYDEAHSRNHEDKVGAMWSVILAIAFPVTEGYINAPQHEVANRFTDFTTMHWQRNAHDKPYSREFLITETKKAIIPTPESHWRDAEGQLKGYLDRCYREEGGTDILYGIVAIGRWAKFYTYEGQSGELELMDDEKEPFHVKRNADVIIDRLERIKRAQQ</sequence>
<accession>A0A1L9PIG3</accession>
<protein>
    <submittedName>
        <fullName evidence="1">Uncharacterized protein</fullName>
    </submittedName>
</protein>
<gene>
    <name evidence="1" type="ORF">ASPVEDRAFT_150147</name>
</gene>
<evidence type="ECO:0000313" key="1">
    <source>
        <dbReference type="EMBL" id="OJJ01319.1"/>
    </source>
</evidence>
<dbReference type="OrthoDB" id="4506253at2759"/>
<dbReference type="AlphaFoldDB" id="A0A1L9PIG3"/>
<keyword evidence="2" id="KW-1185">Reference proteome</keyword>
<dbReference type="VEuPathDB" id="FungiDB:ASPVEDRAFT_150147"/>
<organism evidence="1 2">
    <name type="scientific">Aspergillus versicolor CBS 583.65</name>
    <dbReference type="NCBI Taxonomy" id="1036611"/>
    <lineage>
        <taxon>Eukaryota</taxon>
        <taxon>Fungi</taxon>
        <taxon>Dikarya</taxon>
        <taxon>Ascomycota</taxon>
        <taxon>Pezizomycotina</taxon>
        <taxon>Eurotiomycetes</taxon>
        <taxon>Eurotiomycetidae</taxon>
        <taxon>Eurotiales</taxon>
        <taxon>Aspergillaceae</taxon>
        <taxon>Aspergillus</taxon>
        <taxon>Aspergillus subgen. Nidulantes</taxon>
    </lineage>
</organism>
<dbReference type="Proteomes" id="UP000184073">
    <property type="component" value="Unassembled WGS sequence"/>
</dbReference>
<reference evidence="2" key="1">
    <citation type="journal article" date="2017" name="Genome Biol.">
        <title>Comparative genomics reveals high biological diversity and specific adaptations in the industrially and medically important fungal genus Aspergillus.</title>
        <authorList>
            <person name="de Vries R.P."/>
            <person name="Riley R."/>
            <person name="Wiebenga A."/>
            <person name="Aguilar-Osorio G."/>
            <person name="Amillis S."/>
            <person name="Uchima C.A."/>
            <person name="Anderluh G."/>
            <person name="Asadollahi M."/>
            <person name="Askin M."/>
            <person name="Barry K."/>
            <person name="Battaglia E."/>
            <person name="Bayram O."/>
            <person name="Benocci T."/>
            <person name="Braus-Stromeyer S.A."/>
            <person name="Caldana C."/>
            <person name="Canovas D."/>
            <person name="Cerqueira G.C."/>
            <person name="Chen F."/>
            <person name="Chen W."/>
            <person name="Choi C."/>
            <person name="Clum A."/>
            <person name="Dos Santos R.A."/>
            <person name="Damasio A.R."/>
            <person name="Diallinas G."/>
            <person name="Emri T."/>
            <person name="Fekete E."/>
            <person name="Flipphi M."/>
            <person name="Freyberg S."/>
            <person name="Gallo A."/>
            <person name="Gournas C."/>
            <person name="Habgood R."/>
            <person name="Hainaut M."/>
            <person name="Harispe M.L."/>
            <person name="Henrissat B."/>
            <person name="Hilden K.S."/>
            <person name="Hope R."/>
            <person name="Hossain A."/>
            <person name="Karabika E."/>
            <person name="Karaffa L."/>
            <person name="Karanyi Z."/>
            <person name="Krasevec N."/>
            <person name="Kuo A."/>
            <person name="Kusch H."/>
            <person name="LaButti K."/>
            <person name="Lagendijk E.L."/>
            <person name="Lapidus A."/>
            <person name="Levasseur A."/>
            <person name="Lindquist E."/>
            <person name="Lipzen A."/>
            <person name="Logrieco A.F."/>
            <person name="MacCabe A."/>
            <person name="Maekelae M.R."/>
            <person name="Malavazi I."/>
            <person name="Melin P."/>
            <person name="Meyer V."/>
            <person name="Mielnichuk N."/>
            <person name="Miskei M."/>
            <person name="Molnar A.P."/>
            <person name="Mule G."/>
            <person name="Ngan C.Y."/>
            <person name="Orejas M."/>
            <person name="Orosz E."/>
            <person name="Ouedraogo J.P."/>
            <person name="Overkamp K.M."/>
            <person name="Park H.-S."/>
            <person name="Perrone G."/>
            <person name="Piumi F."/>
            <person name="Punt P.J."/>
            <person name="Ram A.F."/>
            <person name="Ramon A."/>
            <person name="Rauscher S."/>
            <person name="Record E."/>
            <person name="Riano-Pachon D.M."/>
            <person name="Robert V."/>
            <person name="Roehrig J."/>
            <person name="Ruller R."/>
            <person name="Salamov A."/>
            <person name="Salih N.S."/>
            <person name="Samson R.A."/>
            <person name="Sandor E."/>
            <person name="Sanguinetti M."/>
            <person name="Schuetze T."/>
            <person name="Sepcic K."/>
            <person name="Shelest E."/>
            <person name="Sherlock G."/>
            <person name="Sophianopoulou V."/>
            <person name="Squina F.M."/>
            <person name="Sun H."/>
            <person name="Susca A."/>
            <person name="Todd R.B."/>
            <person name="Tsang A."/>
            <person name="Unkles S.E."/>
            <person name="van de Wiele N."/>
            <person name="van Rossen-Uffink D."/>
            <person name="Oliveira J.V."/>
            <person name="Vesth T.C."/>
            <person name="Visser J."/>
            <person name="Yu J.-H."/>
            <person name="Zhou M."/>
            <person name="Andersen M.R."/>
            <person name="Archer D.B."/>
            <person name="Baker S.E."/>
            <person name="Benoit I."/>
            <person name="Brakhage A.A."/>
            <person name="Braus G.H."/>
            <person name="Fischer R."/>
            <person name="Frisvad J.C."/>
            <person name="Goldman G.H."/>
            <person name="Houbraken J."/>
            <person name="Oakley B."/>
            <person name="Pocsi I."/>
            <person name="Scazzocchio C."/>
            <person name="Seiboth B."/>
            <person name="vanKuyk P.A."/>
            <person name="Wortman J."/>
            <person name="Dyer P.S."/>
            <person name="Grigoriev I.V."/>
        </authorList>
    </citation>
    <scope>NUCLEOTIDE SEQUENCE [LARGE SCALE GENOMIC DNA]</scope>
    <source>
        <strain evidence="2">CBS 583.65</strain>
    </source>
</reference>
<dbReference type="RefSeq" id="XP_040667081.1">
    <property type="nucleotide sequence ID" value="XM_040808227.1"/>
</dbReference>
<evidence type="ECO:0000313" key="2">
    <source>
        <dbReference type="Proteomes" id="UP000184073"/>
    </source>
</evidence>
<dbReference type="EMBL" id="KV878128">
    <property type="protein sequence ID" value="OJJ01319.1"/>
    <property type="molecule type" value="Genomic_DNA"/>
</dbReference>
<proteinExistence type="predicted"/>